<evidence type="ECO:0000313" key="3">
    <source>
        <dbReference type="Proteomes" id="UP000006437"/>
    </source>
</evidence>
<dbReference type="InterPro" id="IPR007936">
    <property type="entry name" value="VapE-like_dom"/>
</dbReference>
<dbReference type="PATRIC" id="fig|796937.3.peg.1672"/>
<dbReference type="EMBL" id="AFZE01000045">
    <property type="protein sequence ID" value="EHL13150.1"/>
    <property type="molecule type" value="Genomic_DNA"/>
</dbReference>
<comment type="caution">
    <text evidence="2">The sequence shown here is derived from an EMBL/GenBank/DDBJ whole genome shotgun (WGS) entry which is preliminary data.</text>
</comment>
<dbReference type="InterPro" id="IPR027417">
    <property type="entry name" value="P-loop_NTPase"/>
</dbReference>
<dbReference type="Pfam" id="PF05272">
    <property type="entry name" value="VapE-like_dom"/>
    <property type="match status" value="1"/>
</dbReference>
<dbReference type="AlphaFoldDB" id="G9X227"/>
<sequence>MILSNNKALNISVAGNRKATKWASSQMYWSEFIERIQNPVRSLETLAEYLKYSKTQQDDLKDVGGFVGGLLKDNRRYEKNVLSRDLIALDLDNIPAEGTNDVLLKIKGLGCAYAVYSTRKHEPVRPRLRVIIPTDRPLTLDEYEPVARKIAEMINISWCDPTTFQASRLMYWPSCSRDSQYICVHEDKPFLDADGILKLYNDWKNIDEWPRLEAEEKNHKKLADKQQDPTEKGGVVGAFCKVYDIHSAISTFLSDVYTATDDENRYTFARGSTFGGGVVYGNGLFLYSNHATDPAGHKLCNAFDLVRIHKFGELDYEAKDNTPTNKLPSYTAMAEFVIQDETVLTILNKQRYEIATSDFSKELVDPGDWFKLLSTSPQTGTPAKTIDNIVIILEHDPLLAGKIAYDEFANRGLVLGSLPWNNKNGKREWTDTDDAGFRHYLEKTYLITGKEKIFDAIMIVASKHSINDIKIYLNGLKWDGVKRLDTILTDYLGAEDNAYVRAVIRKSLCAAVARVYSPGIKYDYMPIFTGPQGIGKSTFLSKLGKSWYSDSLNTFDGKEAAEVIQGKWINELGELNGLSKAETNAVKQFLSKTDDVYREAYGRRTVSYPRRCVFFGTTNDNEFLKDRTGNRRFWPVTVGVIPPIKSVFKDLDAEIDQIWAEATAQWQVGEQLFLTGQELEQSKIEQESHRETSIKEGIIREFIEKEVPEEWNRYTKEQRLAYWSFEHKTYDGNLVKRDRICVAEIWVECFKKDMSNIKRYDSIEINSILASFADLERFKYPMKFGDYGNQKGYRIRTTL</sequence>
<accession>G9X227</accession>
<reference evidence="2 3" key="1">
    <citation type="submission" date="2011-08" db="EMBL/GenBank/DDBJ databases">
        <title>The Genome Sequence of Eubacteriaceae bacterium ACC19a.</title>
        <authorList>
            <consortium name="The Broad Institute Genome Sequencing Platform"/>
            <person name="Earl A."/>
            <person name="Ward D."/>
            <person name="Feldgarden M."/>
            <person name="Gevers D."/>
            <person name="Sizova M."/>
            <person name="Hazen A."/>
            <person name="Epstein S."/>
            <person name="Young S.K."/>
            <person name="Zeng Q."/>
            <person name="Gargeya S."/>
            <person name="Fitzgerald M."/>
            <person name="Haas B."/>
            <person name="Abouelleil A."/>
            <person name="Alvarado L."/>
            <person name="Arachchi H.M."/>
            <person name="Berlin A."/>
            <person name="Brown A."/>
            <person name="Chapman S.B."/>
            <person name="Chen Z."/>
            <person name="Dunbar C."/>
            <person name="Freedman E."/>
            <person name="Gearin G."/>
            <person name="Gellesch M."/>
            <person name="Goldberg J."/>
            <person name="Griggs A."/>
            <person name="Gujja S."/>
            <person name="Heiman D."/>
            <person name="Howarth C."/>
            <person name="Larson L."/>
            <person name="Lui A."/>
            <person name="MacDonald P.J.P."/>
            <person name="Montmayeur A."/>
            <person name="Murphy C."/>
            <person name="Neiman D."/>
            <person name="Pearson M."/>
            <person name="Priest M."/>
            <person name="Roberts A."/>
            <person name="Saif S."/>
            <person name="Shea T."/>
            <person name="Shenoy N."/>
            <person name="Sisk P."/>
            <person name="Stolte C."/>
            <person name="Sykes S."/>
            <person name="Wortman J."/>
            <person name="Nusbaum C."/>
            <person name="Birren B."/>
        </authorList>
    </citation>
    <scope>NUCLEOTIDE SEQUENCE [LARGE SCALE GENOMIC DNA]</scope>
    <source>
        <strain evidence="2 3">ACC19a</strain>
    </source>
</reference>
<gene>
    <name evidence="2" type="ORF">HMPREF9629_00450</name>
</gene>
<dbReference type="SUPFAM" id="SSF52540">
    <property type="entry name" value="P-loop containing nucleoside triphosphate hydrolases"/>
    <property type="match status" value="1"/>
</dbReference>
<evidence type="ECO:0000259" key="1">
    <source>
        <dbReference type="Pfam" id="PF05272"/>
    </source>
</evidence>
<dbReference type="BioCyc" id="EBAC796937-HMP:GMGH-451-MONOMER"/>
<organism evidence="2 3">
    <name type="scientific">Peptoanaerobacter stomatis</name>
    <dbReference type="NCBI Taxonomy" id="796937"/>
    <lineage>
        <taxon>Bacteria</taxon>
        <taxon>Bacillati</taxon>
        <taxon>Bacillota</taxon>
        <taxon>Clostridia</taxon>
        <taxon>Peptostreptococcales</taxon>
        <taxon>Filifactoraceae</taxon>
        <taxon>Peptoanaerobacter</taxon>
    </lineage>
</organism>
<dbReference type="PANTHER" id="PTHR34985:SF1">
    <property type="entry name" value="SLR0554 PROTEIN"/>
    <property type="match status" value="1"/>
</dbReference>
<proteinExistence type="predicted"/>
<protein>
    <recommendedName>
        <fullName evidence="1">Virulence-associated protein E-like domain-containing protein</fullName>
    </recommendedName>
</protein>
<dbReference type="Proteomes" id="UP000006437">
    <property type="component" value="Unassembled WGS sequence"/>
</dbReference>
<feature type="domain" description="Virulence-associated protein E-like" evidence="1">
    <location>
        <begin position="473"/>
        <end position="690"/>
    </location>
</feature>
<name>G9X227_9FIRM</name>
<evidence type="ECO:0000313" key="2">
    <source>
        <dbReference type="EMBL" id="EHL13150.1"/>
    </source>
</evidence>
<dbReference type="HOGENOM" id="CLU_018385_1_0_9"/>
<dbReference type="PANTHER" id="PTHR34985">
    <property type="entry name" value="SLR0554 PROTEIN"/>
    <property type="match status" value="1"/>
</dbReference>
<dbReference type="RefSeq" id="WP_009524687.1">
    <property type="nucleotide sequence ID" value="NZ_JH414547.1"/>
</dbReference>